<organism evidence="1 2">
    <name type="scientific">Stenotrophomonas aracearum</name>
    <dbReference type="NCBI Taxonomy" id="3003272"/>
    <lineage>
        <taxon>Bacteria</taxon>
        <taxon>Pseudomonadati</taxon>
        <taxon>Pseudomonadota</taxon>
        <taxon>Gammaproteobacteria</taxon>
        <taxon>Lysobacterales</taxon>
        <taxon>Lysobacteraceae</taxon>
        <taxon>Stenotrophomonas</taxon>
    </lineage>
</organism>
<keyword evidence="2" id="KW-1185">Reference proteome</keyword>
<proteinExistence type="predicted"/>
<evidence type="ECO:0000313" key="2">
    <source>
        <dbReference type="Proteomes" id="UP001305421"/>
    </source>
</evidence>
<dbReference type="RefSeq" id="WP_311182343.1">
    <property type="nucleotide sequence ID" value="NZ_CP115543.1"/>
</dbReference>
<name>A0ABY9Y9R3_9GAMM</name>
<dbReference type="Proteomes" id="UP001305421">
    <property type="component" value="Chromosome"/>
</dbReference>
<evidence type="ECO:0000313" key="1">
    <source>
        <dbReference type="EMBL" id="WNH47590.1"/>
    </source>
</evidence>
<gene>
    <name evidence="1" type="ORF">PDM28_12930</name>
</gene>
<reference evidence="1 2" key="1">
    <citation type="submission" date="2022-12" db="EMBL/GenBank/DDBJ databases">
        <title>Two new species, Stenotrophomonas aracearum and Stenotrophomonas oahuensis, isolated from Anthurium (Araceae family) in Hawaii.</title>
        <authorList>
            <person name="Chunag S.C."/>
            <person name="Dobhal S."/>
            <person name="Alvarez A."/>
            <person name="Arif M."/>
        </authorList>
    </citation>
    <scope>NUCLEOTIDE SEQUENCE [LARGE SCALE GENOMIC DNA]</scope>
    <source>
        <strain evidence="1 2">A5588</strain>
    </source>
</reference>
<sequence>MRTGIVRRVATLALQIEPDRSRVLHWIVHTPLAALGGHTTFELACNGQGERVVDLLRSLLEQSGPPPSHLPHATVAR</sequence>
<evidence type="ECO:0008006" key="3">
    <source>
        <dbReference type="Google" id="ProtNLM"/>
    </source>
</evidence>
<protein>
    <recommendedName>
        <fullName evidence="3">DUF2384 domain-containing protein</fullName>
    </recommendedName>
</protein>
<accession>A0ABY9Y9R3</accession>
<dbReference type="EMBL" id="CP115543">
    <property type="protein sequence ID" value="WNH47590.1"/>
    <property type="molecule type" value="Genomic_DNA"/>
</dbReference>